<sequence>MDIKNITVGIFTLIVSCTFTSCSFDDNYDGPNASFHGQLIDDITNGPMYSEQPNGFQIRFKEVSWGPDAQPQTFQGKPDGSFNWEQLFGYTDRKYENSPYGVATYEVEPFDGAFDIVGDSKKIIEVSPGARVEVNFNVIPFISLTEEHSLDGTNLTVKYTMNRNNDHKAIRVQKAGVIISSRTKYLSGGLNVGGYEEQYSKFKSAPQLMTYVDGREFVETIALDPGKTYWMRIGAKLTGSERWNYTETIEISVP</sequence>
<dbReference type="Gene3D" id="2.60.40.1120">
    <property type="entry name" value="Carboxypeptidase-like, regulatory domain"/>
    <property type="match status" value="1"/>
</dbReference>
<reference evidence="1 2" key="1">
    <citation type="journal article" date="2019" name="Nat. Med.">
        <title>A library of human gut bacterial isolates paired with longitudinal multiomics data enables mechanistic microbiome research.</title>
        <authorList>
            <person name="Poyet M."/>
            <person name="Groussin M."/>
            <person name="Gibbons S.M."/>
            <person name="Avila-Pacheco J."/>
            <person name="Jiang X."/>
            <person name="Kearney S.M."/>
            <person name="Perrotta A.R."/>
            <person name="Berdy B."/>
            <person name="Zhao S."/>
            <person name="Lieberman T.D."/>
            <person name="Swanson P.K."/>
            <person name="Smith M."/>
            <person name="Roesemann S."/>
            <person name="Alexander J.E."/>
            <person name="Rich S.A."/>
            <person name="Livny J."/>
            <person name="Vlamakis H."/>
            <person name="Clish C."/>
            <person name="Bullock K."/>
            <person name="Deik A."/>
            <person name="Scott J."/>
            <person name="Pierce K.A."/>
            <person name="Xavier R.J."/>
            <person name="Alm E.J."/>
        </authorList>
    </citation>
    <scope>NUCLEOTIDE SEQUENCE [LARGE SCALE GENOMIC DNA]</scope>
    <source>
        <strain evidence="1 2">BIOML-A10</strain>
    </source>
</reference>
<proteinExistence type="predicted"/>
<dbReference type="PROSITE" id="PS51257">
    <property type="entry name" value="PROKAR_LIPOPROTEIN"/>
    <property type="match status" value="1"/>
</dbReference>
<organism evidence="1 2">
    <name type="scientific">Bacteroides salyersiae</name>
    <dbReference type="NCBI Taxonomy" id="291644"/>
    <lineage>
        <taxon>Bacteria</taxon>
        <taxon>Pseudomonadati</taxon>
        <taxon>Bacteroidota</taxon>
        <taxon>Bacteroidia</taxon>
        <taxon>Bacteroidales</taxon>
        <taxon>Bacteroidaceae</taxon>
        <taxon>Bacteroides</taxon>
    </lineage>
</organism>
<protein>
    <submittedName>
        <fullName evidence="1">DUF3823 domain-containing protein</fullName>
    </submittedName>
</protein>
<dbReference type="EMBL" id="VWMK01000003">
    <property type="protein sequence ID" value="KAA3768500.1"/>
    <property type="molecule type" value="Genomic_DNA"/>
</dbReference>
<dbReference type="Proteomes" id="UP000422221">
    <property type="component" value="Unassembled WGS sequence"/>
</dbReference>
<comment type="caution">
    <text evidence="1">The sequence shown here is derived from an EMBL/GenBank/DDBJ whole genome shotgun (WGS) entry which is preliminary data.</text>
</comment>
<name>A0A7J4XMJ5_9BACE</name>
<dbReference type="AlphaFoldDB" id="A0A7J4XMJ5"/>
<accession>A0A7J4XMJ5</accession>
<gene>
    <name evidence="1" type="ORF">F3F73_04150</name>
</gene>
<dbReference type="RefSeq" id="WP_005927626.1">
    <property type="nucleotide sequence ID" value="NZ_CABKSE010000001.1"/>
</dbReference>
<evidence type="ECO:0000313" key="1">
    <source>
        <dbReference type="EMBL" id="KAA3768500.1"/>
    </source>
</evidence>
<evidence type="ECO:0000313" key="2">
    <source>
        <dbReference type="Proteomes" id="UP000422221"/>
    </source>
</evidence>
<dbReference type="Gene3D" id="2.60.40.2060">
    <property type="match status" value="1"/>
</dbReference>